<dbReference type="RefSeq" id="WP_123277800.1">
    <property type="nucleotide sequence ID" value="NZ_JALRGU010000381.1"/>
</dbReference>
<evidence type="ECO:0000313" key="1">
    <source>
        <dbReference type="EMBL" id="ROH96611.1"/>
    </source>
</evidence>
<dbReference type="GeneID" id="301711453"/>
<dbReference type="EMBL" id="RJTW01000002">
    <property type="protein sequence ID" value="ROH96611.1"/>
    <property type="molecule type" value="Genomic_DNA"/>
</dbReference>
<comment type="caution">
    <text evidence="1">The sequence shown here is derived from an EMBL/GenBank/DDBJ whole genome shotgun (WGS) entry which is preliminary data.</text>
</comment>
<name>A0ABX9XBH7_9FLAO</name>
<keyword evidence="2" id="KW-1185">Reference proteome</keyword>
<protein>
    <submittedName>
        <fullName evidence="1">Uncharacterized protein</fullName>
    </submittedName>
</protein>
<accession>A0ABX9XBH7</accession>
<dbReference type="Proteomes" id="UP000281899">
    <property type="component" value="Unassembled WGS sequence"/>
</dbReference>
<reference evidence="1 2" key="1">
    <citation type="submission" date="2018-11" db="EMBL/GenBank/DDBJ databases">
        <title>Proposal to divide the Flavobacteriaceae and reorganize its genera based on Amino Acid Identity values calculated from whole genome sequences.</title>
        <authorList>
            <person name="Nicholson A.C."/>
            <person name="Gulvik C.A."/>
            <person name="Whitney A.M."/>
            <person name="Humrighouse B.W."/>
            <person name="Bell M."/>
            <person name="Holmes B."/>
            <person name="Steigerwalt A."/>
            <person name="Villarma A."/>
            <person name="Sheth M."/>
            <person name="Batra D."/>
            <person name="Pryor J."/>
            <person name="Bernardet J.-F."/>
            <person name="Hugo C."/>
            <person name="Kampfer P."/>
            <person name="Newman J."/>
            <person name="Mcquiston J.R."/>
        </authorList>
    </citation>
    <scope>NUCLEOTIDE SEQUENCE [LARGE SCALE GENOMIC DNA]</scope>
    <source>
        <strain evidence="1 2">G0235</strain>
    </source>
</reference>
<proteinExistence type="predicted"/>
<evidence type="ECO:0000313" key="2">
    <source>
        <dbReference type="Proteomes" id="UP000281899"/>
    </source>
</evidence>
<organism evidence="1 2">
    <name type="scientific">Chryseobacterium cucumeris</name>
    <dbReference type="NCBI Taxonomy" id="1813611"/>
    <lineage>
        <taxon>Bacteria</taxon>
        <taxon>Pseudomonadati</taxon>
        <taxon>Bacteroidota</taxon>
        <taxon>Flavobacteriia</taxon>
        <taxon>Flavobacteriales</taxon>
        <taxon>Weeksellaceae</taxon>
        <taxon>Chryseobacterium group</taxon>
        <taxon>Chryseobacterium</taxon>
    </lineage>
</organism>
<sequence length="86" mass="10092">MKLFLPETVNKGSFYYYFKNIDFVNENNEINIARADFKLSEIICHMMNRLLVINKVTKVEYENPISDLAVKMTTQPENFGQPLKNN</sequence>
<gene>
    <name evidence="1" type="ORF">EGI15_02110</name>
</gene>